<keyword evidence="4" id="KW-1185">Reference proteome</keyword>
<dbReference type="InterPro" id="IPR038468">
    <property type="entry name" value="MmpS_C"/>
</dbReference>
<feature type="signal peptide" evidence="2">
    <location>
        <begin position="1"/>
        <end position="36"/>
    </location>
</feature>
<keyword evidence="2" id="KW-0732">Signal</keyword>
<proteinExistence type="predicted"/>
<feature type="region of interest" description="Disordered" evidence="1">
    <location>
        <begin position="46"/>
        <end position="77"/>
    </location>
</feature>
<protein>
    <recommendedName>
        <fullName evidence="5">Lipoprotein</fullName>
    </recommendedName>
</protein>
<sequence>MIFMNKPAKTVVFRVGAVASIGLLGLGLAGCSTDEAAPTATATVTESASATAAPETTPAASSPAASTKATAESSSAAAERKVTLEVKGAKSNALVKTLVITHNGKKTGGKMVKETLPFTKDLTLPADTTFTKILVLGKYADGGTGDISCDITIDGKSESSNSSTGHKPAECLFIEKGAKN</sequence>
<organism evidence="3 4">
    <name type="scientific">Paeniglutamicibacter antarcticus</name>
    <dbReference type="NCBI Taxonomy" id="494023"/>
    <lineage>
        <taxon>Bacteria</taxon>
        <taxon>Bacillati</taxon>
        <taxon>Actinomycetota</taxon>
        <taxon>Actinomycetes</taxon>
        <taxon>Micrococcales</taxon>
        <taxon>Micrococcaceae</taxon>
        <taxon>Paeniglutamicibacter</taxon>
    </lineage>
</organism>
<reference evidence="4" key="1">
    <citation type="journal article" date="2019" name="Int. J. Syst. Evol. Microbiol.">
        <title>The Global Catalogue of Microorganisms (GCM) 10K type strain sequencing project: providing services to taxonomists for standard genome sequencing and annotation.</title>
        <authorList>
            <consortium name="The Broad Institute Genomics Platform"/>
            <consortium name="The Broad Institute Genome Sequencing Center for Infectious Disease"/>
            <person name="Wu L."/>
            <person name="Ma J."/>
        </authorList>
    </citation>
    <scope>NUCLEOTIDE SEQUENCE [LARGE SCALE GENOMIC DNA]</scope>
    <source>
        <strain evidence="4">JCM 18952</strain>
    </source>
</reference>
<comment type="caution">
    <text evidence="3">The sequence shown here is derived from an EMBL/GenBank/DDBJ whole genome shotgun (WGS) entry which is preliminary data.</text>
</comment>
<accession>A0ABP9TLP2</accession>
<evidence type="ECO:0000256" key="2">
    <source>
        <dbReference type="SAM" id="SignalP"/>
    </source>
</evidence>
<name>A0ABP9TLP2_9MICC</name>
<gene>
    <name evidence="3" type="ORF">GCM10025778_05290</name>
</gene>
<evidence type="ECO:0000313" key="3">
    <source>
        <dbReference type="EMBL" id="GAA5225999.1"/>
    </source>
</evidence>
<evidence type="ECO:0000256" key="1">
    <source>
        <dbReference type="SAM" id="MobiDB-lite"/>
    </source>
</evidence>
<evidence type="ECO:0000313" key="4">
    <source>
        <dbReference type="Proteomes" id="UP001501257"/>
    </source>
</evidence>
<dbReference type="Gene3D" id="2.60.40.2880">
    <property type="entry name" value="MmpS1-5, C-terminal soluble domain"/>
    <property type="match status" value="1"/>
</dbReference>
<dbReference type="PROSITE" id="PS51257">
    <property type="entry name" value="PROKAR_LIPOPROTEIN"/>
    <property type="match status" value="1"/>
</dbReference>
<evidence type="ECO:0008006" key="5">
    <source>
        <dbReference type="Google" id="ProtNLM"/>
    </source>
</evidence>
<dbReference type="EMBL" id="BAABLK010000009">
    <property type="protein sequence ID" value="GAA5225999.1"/>
    <property type="molecule type" value="Genomic_DNA"/>
</dbReference>
<feature type="chain" id="PRO_5046185569" description="Lipoprotein" evidence="2">
    <location>
        <begin position="37"/>
        <end position="180"/>
    </location>
</feature>
<dbReference type="Proteomes" id="UP001501257">
    <property type="component" value="Unassembled WGS sequence"/>
</dbReference>